<dbReference type="FunFam" id="3.30.70.270:FF:000001">
    <property type="entry name" value="Diguanylate cyclase domain protein"/>
    <property type="match status" value="1"/>
</dbReference>
<dbReference type="SMART" id="SM00267">
    <property type="entry name" value="GGDEF"/>
    <property type="match status" value="1"/>
</dbReference>
<feature type="domain" description="GGDEF" evidence="4">
    <location>
        <begin position="277"/>
        <end position="410"/>
    </location>
</feature>
<dbReference type="SUPFAM" id="SSF141868">
    <property type="entry name" value="EAL domain-like"/>
    <property type="match status" value="1"/>
</dbReference>
<evidence type="ECO:0000259" key="4">
    <source>
        <dbReference type="PROSITE" id="PS50887"/>
    </source>
</evidence>
<dbReference type="CDD" id="cd06225">
    <property type="entry name" value="HAMP"/>
    <property type="match status" value="1"/>
</dbReference>
<dbReference type="Gene3D" id="3.20.20.450">
    <property type="entry name" value="EAL domain"/>
    <property type="match status" value="1"/>
</dbReference>
<keyword evidence="6" id="KW-1185">Reference proteome</keyword>
<name>A0A840MJM6_9PROT</name>
<dbReference type="CDD" id="cd01948">
    <property type="entry name" value="EAL"/>
    <property type="match status" value="1"/>
</dbReference>
<dbReference type="GO" id="GO:0007165">
    <property type="term" value="P:signal transduction"/>
    <property type="evidence" value="ECO:0007669"/>
    <property type="project" value="InterPro"/>
</dbReference>
<dbReference type="PANTHER" id="PTHR33121">
    <property type="entry name" value="CYCLIC DI-GMP PHOSPHODIESTERASE PDEF"/>
    <property type="match status" value="1"/>
</dbReference>
<evidence type="ECO:0000313" key="5">
    <source>
        <dbReference type="EMBL" id="MBB5016892.1"/>
    </source>
</evidence>
<protein>
    <submittedName>
        <fullName evidence="5">Diguanylate cyclase (GGDEF)-like protein</fullName>
    </submittedName>
</protein>
<dbReference type="PROSITE" id="PS50887">
    <property type="entry name" value="GGDEF"/>
    <property type="match status" value="1"/>
</dbReference>
<dbReference type="PROSITE" id="PS50885">
    <property type="entry name" value="HAMP"/>
    <property type="match status" value="1"/>
</dbReference>
<dbReference type="SUPFAM" id="SSF158472">
    <property type="entry name" value="HAMP domain-like"/>
    <property type="match status" value="1"/>
</dbReference>
<sequence>MLKGFLPRLIVMMVAPMLLLGVLLTAHSLSTQLTDLRQSLHDRGTQLASNLAPACEYGVMSGNVAILDELLRSASLANDVVSIRVQDHQGRELASIQRRNPGPEEPLERFRATIEHIEISLDDFAQQYGAQNHHLGEVEVVLTQRNMIERRYQMIRHSLMIGVAGILLSCALAWRLSKGFRQPVRALSRAVKHFGAGKLDERVQCTSPGELGVLEHGFNRMAEAIESAQEHLQERIRHATSQLRHQASHDTLTGLINRAEFERRVALAITNAQMHHATHAIGYLDLDQFKIVNDTCGHAAGDALLRQLSMLLEQQVPKGAILARLGGDEFGLLMEHTPIEAASQLAGNLLDTINRFRFTWEGKSFGVGASIGLAAINAETANLHQVLAHADAACFSAKDSGRNRIQIHQASDTEIQRRQGEMHWVGRINHALEQGQLQLFHQPIMDILHQAPIDHIEVLLRIMDSHGTLITPMAFIPAAERYNLMPTLDRWVISHVFEQLGTWQQQGHAMPTTCSINLSGMSLGDPELFDFILTHLEQHALPAERICFEITETAAIVNLPQAVDLMQRLRKLGCRFSLDDFGSGVSSMGYLKQLPVDYVKIDGVFVRDIAHDPISRAMVASINEISHLMGLKTIAEYVDTVEVLDILQALRVDFAQGYWIAAPRPLSEFSTKRPINPSIREADTAS</sequence>
<dbReference type="Gene3D" id="6.10.340.10">
    <property type="match status" value="1"/>
</dbReference>
<evidence type="ECO:0000259" key="3">
    <source>
        <dbReference type="PROSITE" id="PS50885"/>
    </source>
</evidence>
<evidence type="ECO:0000313" key="6">
    <source>
        <dbReference type="Proteomes" id="UP000575898"/>
    </source>
</evidence>
<reference evidence="5 6" key="1">
    <citation type="submission" date="2020-08" db="EMBL/GenBank/DDBJ databases">
        <title>Genomic Encyclopedia of Type Strains, Phase IV (KMG-IV): sequencing the most valuable type-strain genomes for metagenomic binning, comparative biology and taxonomic classification.</title>
        <authorList>
            <person name="Goeker M."/>
        </authorList>
    </citation>
    <scope>NUCLEOTIDE SEQUENCE [LARGE SCALE GENOMIC DNA]</scope>
    <source>
        <strain evidence="5 6">DSM 27165</strain>
    </source>
</reference>
<dbReference type="NCBIfam" id="TIGR00254">
    <property type="entry name" value="GGDEF"/>
    <property type="match status" value="1"/>
</dbReference>
<dbReference type="Pfam" id="PF00990">
    <property type="entry name" value="GGDEF"/>
    <property type="match status" value="1"/>
</dbReference>
<feature type="domain" description="EAL" evidence="2">
    <location>
        <begin position="421"/>
        <end position="677"/>
    </location>
</feature>
<dbReference type="SMART" id="SM00052">
    <property type="entry name" value="EAL"/>
    <property type="match status" value="1"/>
</dbReference>
<dbReference type="EMBL" id="JACHHY010000001">
    <property type="protein sequence ID" value="MBB5016892.1"/>
    <property type="molecule type" value="Genomic_DNA"/>
</dbReference>
<dbReference type="Proteomes" id="UP000575898">
    <property type="component" value="Unassembled WGS sequence"/>
</dbReference>
<feature type="domain" description="HAMP" evidence="3">
    <location>
        <begin position="178"/>
        <end position="230"/>
    </location>
</feature>
<dbReference type="AlphaFoldDB" id="A0A840MJM6"/>
<dbReference type="PANTHER" id="PTHR33121:SF23">
    <property type="entry name" value="CYCLIC DI-GMP PHOSPHODIESTERASE PDEB"/>
    <property type="match status" value="1"/>
</dbReference>
<dbReference type="SUPFAM" id="SSF55073">
    <property type="entry name" value="Nucleotide cyclase"/>
    <property type="match status" value="1"/>
</dbReference>
<dbReference type="InterPro" id="IPR001633">
    <property type="entry name" value="EAL_dom"/>
</dbReference>
<accession>A0A840MJM6</accession>
<keyword evidence="1" id="KW-0812">Transmembrane</keyword>
<feature type="transmembrane region" description="Helical" evidence="1">
    <location>
        <begin position="154"/>
        <end position="174"/>
    </location>
</feature>
<dbReference type="Gene3D" id="3.30.70.270">
    <property type="match status" value="1"/>
</dbReference>
<organism evidence="5 6">
    <name type="scientific">Chitinivorax tropicus</name>
    <dbReference type="NCBI Taxonomy" id="714531"/>
    <lineage>
        <taxon>Bacteria</taxon>
        <taxon>Pseudomonadati</taxon>
        <taxon>Pseudomonadota</taxon>
        <taxon>Betaproteobacteria</taxon>
        <taxon>Chitinivorax</taxon>
    </lineage>
</organism>
<dbReference type="InterPro" id="IPR035919">
    <property type="entry name" value="EAL_sf"/>
</dbReference>
<evidence type="ECO:0000259" key="2">
    <source>
        <dbReference type="PROSITE" id="PS50883"/>
    </source>
</evidence>
<keyword evidence="1" id="KW-1133">Transmembrane helix</keyword>
<dbReference type="GO" id="GO:0016020">
    <property type="term" value="C:membrane"/>
    <property type="evidence" value="ECO:0007669"/>
    <property type="project" value="InterPro"/>
</dbReference>
<dbReference type="InterPro" id="IPR019247">
    <property type="entry name" value="Histidine_kinase_BarA_N"/>
</dbReference>
<dbReference type="Pfam" id="PF09984">
    <property type="entry name" value="sCache_4"/>
    <property type="match status" value="1"/>
</dbReference>
<dbReference type="Pfam" id="PF00563">
    <property type="entry name" value="EAL"/>
    <property type="match status" value="1"/>
</dbReference>
<dbReference type="InterPro" id="IPR050706">
    <property type="entry name" value="Cyclic-di-GMP_PDE-like"/>
</dbReference>
<gene>
    <name evidence="5" type="ORF">HNQ59_000154</name>
</gene>
<dbReference type="SMART" id="SM00304">
    <property type="entry name" value="HAMP"/>
    <property type="match status" value="1"/>
</dbReference>
<dbReference type="InterPro" id="IPR003660">
    <property type="entry name" value="HAMP_dom"/>
</dbReference>
<dbReference type="Pfam" id="PF00672">
    <property type="entry name" value="HAMP"/>
    <property type="match status" value="1"/>
</dbReference>
<comment type="caution">
    <text evidence="5">The sequence shown here is derived from an EMBL/GenBank/DDBJ whole genome shotgun (WGS) entry which is preliminary data.</text>
</comment>
<dbReference type="InterPro" id="IPR029787">
    <property type="entry name" value="Nucleotide_cyclase"/>
</dbReference>
<feature type="transmembrane region" description="Helical" evidence="1">
    <location>
        <begin position="6"/>
        <end position="29"/>
    </location>
</feature>
<dbReference type="RefSeq" id="WP_184033811.1">
    <property type="nucleotide sequence ID" value="NZ_JACHHY010000001.1"/>
</dbReference>
<dbReference type="GO" id="GO:0071111">
    <property type="term" value="F:cyclic-guanylate-specific phosphodiesterase activity"/>
    <property type="evidence" value="ECO:0007669"/>
    <property type="project" value="InterPro"/>
</dbReference>
<dbReference type="InterPro" id="IPR043128">
    <property type="entry name" value="Rev_trsase/Diguanyl_cyclase"/>
</dbReference>
<dbReference type="PROSITE" id="PS50883">
    <property type="entry name" value="EAL"/>
    <property type="match status" value="1"/>
</dbReference>
<dbReference type="CDD" id="cd01949">
    <property type="entry name" value="GGDEF"/>
    <property type="match status" value="1"/>
</dbReference>
<dbReference type="InterPro" id="IPR000160">
    <property type="entry name" value="GGDEF_dom"/>
</dbReference>
<evidence type="ECO:0000256" key="1">
    <source>
        <dbReference type="SAM" id="Phobius"/>
    </source>
</evidence>
<proteinExistence type="predicted"/>
<keyword evidence="1" id="KW-0472">Membrane</keyword>